<feature type="domain" description="F-box" evidence="1">
    <location>
        <begin position="50"/>
        <end position="90"/>
    </location>
</feature>
<dbReference type="HOGENOM" id="CLU_571052_0_0_1"/>
<dbReference type="Pfam" id="PF12937">
    <property type="entry name" value="F-box-like"/>
    <property type="match status" value="1"/>
</dbReference>
<evidence type="ECO:0000313" key="3">
    <source>
        <dbReference type="Proteomes" id="UP000030706"/>
    </source>
</evidence>
<evidence type="ECO:0000313" key="2">
    <source>
        <dbReference type="EMBL" id="KEQ87547.1"/>
    </source>
</evidence>
<gene>
    <name evidence="2" type="ORF">M438DRAFT_127148</name>
</gene>
<dbReference type="InterPro" id="IPR001810">
    <property type="entry name" value="F-box_dom"/>
</dbReference>
<dbReference type="RefSeq" id="XP_029763734.1">
    <property type="nucleotide sequence ID" value="XM_029898795.1"/>
</dbReference>
<dbReference type="InterPro" id="IPR036047">
    <property type="entry name" value="F-box-like_dom_sf"/>
</dbReference>
<dbReference type="EMBL" id="KL584976">
    <property type="protein sequence ID" value="KEQ87547.1"/>
    <property type="molecule type" value="Genomic_DNA"/>
</dbReference>
<reference evidence="2 3" key="1">
    <citation type="journal article" date="2014" name="BMC Genomics">
        <title>Genome sequencing of four Aureobasidium pullulans varieties: biotechnological potential, stress tolerance, and description of new species.</title>
        <authorList>
            <person name="Gostin Ar C."/>
            <person name="Ohm R.A."/>
            <person name="Kogej T."/>
            <person name="Sonjak S."/>
            <person name="Turk M."/>
            <person name="Zajc J."/>
            <person name="Zalar P."/>
            <person name="Grube M."/>
            <person name="Sun H."/>
            <person name="Han J."/>
            <person name="Sharma A."/>
            <person name="Chiniquy J."/>
            <person name="Ngan C.Y."/>
            <person name="Lipzen A."/>
            <person name="Barry K."/>
            <person name="Grigoriev I.V."/>
            <person name="Gunde-Cimerman N."/>
        </authorList>
    </citation>
    <scope>NUCLEOTIDE SEQUENCE [LARGE SCALE GENOMIC DNA]</scope>
    <source>
        <strain evidence="2 3">EXF-150</strain>
    </source>
</reference>
<accession>A0A074XZZ5</accession>
<dbReference type="STRING" id="1043002.A0A074XZZ5"/>
<protein>
    <recommendedName>
        <fullName evidence="1">F-box domain-containing protein</fullName>
    </recommendedName>
</protein>
<organism evidence="2 3">
    <name type="scientific">Aureobasidium pullulans EXF-150</name>
    <dbReference type="NCBI Taxonomy" id="1043002"/>
    <lineage>
        <taxon>Eukaryota</taxon>
        <taxon>Fungi</taxon>
        <taxon>Dikarya</taxon>
        <taxon>Ascomycota</taxon>
        <taxon>Pezizomycotina</taxon>
        <taxon>Dothideomycetes</taxon>
        <taxon>Dothideomycetidae</taxon>
        <taxon>Dothideales</taxon>
        <taxon>Saccotheciaceae</taxon>
        <taxon>Aureobasidium</taxon>
    </lineage>
</organism>
<sequence>MTRSYPRAQIHLATCQSLSTGAQPFSDPLCPNKHFQGSYDVVEMDSRPHNLPLEVVLQICQALPLRSIVCVALTSRELYHAQALQKLWRSRLTGLNPKHRLCDCPRLLEARAFKLRSEETEMLYMRTDICNHELLLTLELLDRDLPEHWLCDLCMKLHKRVAQTEDGLTYRPCTLSQSNGLFYRLAPWDYQFQFEDAQQVMKRYIYGAPHGLPFEMIQMDQKWESISDWSPRALGSTEPSPLIWKKSIEVKPEIVFSSGPVLTLWTKQRLFFPSVYIGILGLRSHDWAREIGQKAETHFAICCHANDTGRHVAALLDQPSRLCRASPELRRCDVCLTEYAFFVYQEYNKDSVEIVLSTWTSLGSCKHSFLPAWLTSSWLTSELTWFGERGSFAFPKPFHNNTSEFYDHAAFRRAMVLARSTKRNPPSDMIGRLEPSVSKESDVMLVQTVSDSSDI</sequence>
<dbReference type="Proteomes" id="UP000030706">
    <property type="component" value="Unassembled WGS sequence"/>
</dbReference>
<dbReference type="SUPFAM" id="SSF81383">
    <property type="entry name" value="F-box domain"/>
    <property type="match status" value="1"/>
</dbReference>
<keyword evidence="3" id="KW-1185">Reference proteome</keyword>
<dbReference type="AlphaFoldDB" id="A0A074XZZ5"/>
<evidence type="ECO:0000259" key="1">
    <source>
        <dbReference type="Pfam" id="PF12937"/>
    </source>
</evidence>
<proteinExistence type="predicted"/>
<name>A0A074XZZ5_AURPU</name>
<dbReference type="GeneID" id="40741101"/>